<dbReference type="EMBL" id="BARS01005545">
    <property type="protein sequence ID" value="GAF75026.1"/>
    <property type="molecule type" value="Genomic_DNA"/>
</dbReference>
<organism evidence="1">
    <name type="scientific">marine sediment metagenome</name>
    <dbReference type="NCBI Taxonomy" id="412755"/>
    <lineage>
        <taxon>unclassified sequences</taxon>
        <taxon>metagenomes</taxon>
        <taxon>ecological metagenomes</taxon>
    </lineage>
</organism>
<comment type="caution">
    <text evidence="1">The sequence shown here is derived from an EMBL/GenBank/DDBJ whole genome shotgun (WGS) entry which is preliminary data.</text>
</comment>
<gene>
    <name evidence="1" type="ORF">S01H1_10875</name>
</gene>
<dbReference type="AlphaFoldDB" id="X0SIV4"/>
<evidence type="ECO:0000313" key="1">
    <source>
        <dbReference type="EMBL" id="GAF75026.1"/>
    </source>
</evidence>
<protein>
    <submittedName>
        <fullName evidence="1">Uncharacterized protein</fullName>
    </submittedName>
</protein>
<sequence>MGGTLMKATIHYSDENNLRLALNGAKYWGCLWDLDQWCRNELKHGIHTKEAGEVLEFVRQFIHDRIDMEEIE</sequence>
<accession>X0SIV4</accession>
<name>X0SIV4_9ZZZZ</name>
<reference evidence="1" key="1">
    <citation type="journal article" date="2014" name="Front. Microbiol.">
        <title>High frequency of phylogenetically diverse reductive dehalogenase-homologous genes in deep subseafloor sedimentary metagenomes.</title>
        <authorList>
            <person name="Kawai M."/>
            <person name="Futagami T."/>
            <person name="Toyoda A."/>
            <person name="Takaki Y."/>
            <person name="Nishi S."/>
            <person name="Hori S."/>
            <person name="Arai W."/>
            <person name="Tsubouchi T."/>
            <person name="Morono Y."/>
            <person name="Uchiyama I."/>
            <person name="Ito T."/>
            <person name="Fujiyama A."/>
            <person name="Inagaki F."/>
            <person name="Takami H."/>
        </authorList>
    </citation>
    <scope>NUCLEOTIDE SEQUENCE</scope>
    <source>
        <strain evidence="1">Expedition CK06-06</strain>
    </source>
</reference>
<proteinExistence type="predicted"/>